<feature type="region of interest" description="Disordered" evidence="5">
    <location>
        <begin position="65"/>
        <end position="96"/>
    </location>
</feature>
<dbReference type="Proteomes" id="UP000054408">
    <property type="component" value="Unassembled WGS sequence"/>
</dbReference>
<dbReference type="AlphaFoldDB" id="A0A0L0DXC9"/>
<proteinExistence type="predicted"/>
<comment type="catalytic activity">
    <reaction evidence="1">
        <text>ATP + protein L-histidine = ADP + protein N-phospho-L-histidine.</text>
        <dbReference type="EC" id="2.7.13.3"/>
    </reaction>
</comment>
<dbReference type="InterPro" id="IPR036890">
    <property type="entry name" value="HATPase_C_sf"/>
</dbReference>
<keyword evidence="3" id="KW-0808">Transferase</keyword>
<sequence length="439" mass="46080">MFEAAKPGVDFSIRLPPAIPPALVADSGRIRQVLLNLASNAVKFTSSGSVSVDVALDALDPGTYLPGLPPQTADPAASQAFHPKPPDSAPRTATDDSVEWKRVVPAKLTFIVSDTGIGIAPDVVPRLFSPFVQADDSITRNFGGTGLGLAIVKEITSLCGGSVDLTSALDDGTTITASFVVGMVPSPEDQLARTLGDVSLLTSALTIVVGSCARLTEALLAPPISSKSVTTIADPLDALVALRDAPQPYDLIVIALDNVAAFLSPLTWYDAPALLADSRILCLVSNTALMTAADYAATSCLPSVDCLAVVNSAEPVVQLLTAALDLLGPSTKLNQSCSSDVDQTLHDLTPSYLALGSNVLLTDMSSYSGDNQLGTSPEQDMPAETPGLRCDVDFMPTSKLRLHRKSCTLHRWPLLFLPLLTLSYLVSRPKSGFGRLSTR</sequence>
<evidence type="ECO:0000256" key="2">
    <source>
        <dbReference type="ARBA" id="ARBA00012438"/>
    </source>
</evidence>
<dbReference type="Pfam" id="PF02518">
    <property type="entry name" value="HATPase_c"/>
    <property type="match status" value="1"/>
</dbReference>
<dbReference type="PROSITE" id="PS50109">
    <property type="entry name" value="HIS_KIN"/>
    <property type="match status" value="1"/>
</dbReference>
<dbReference type="eggNOG" id="KOG0519">
    <property type="taxonomic scope" value="Eukaryota"/>
</dbReference>
<dbReference type="CDD" id="cd16922">
    <property type="entry name" value="HATPase_EvgS-ArcB-TorS-like"/>
    <property type="match status" value="1"/>
</dbReference>
<dbReference type="InterPro" id="IPR003594">
    <property type="entry name" value="HATPase_dom"/>
</dbReference>
<dbReference type="InterPro" id="IPR005467">
    <property type="entry name" value="His_kinase_dom"/>
</dbReference>
<evidence type="ECO:0000256" key="1">
    <source>
        <dbReference type="ARBA" id="ARBA00000085"/>
    </source>
</evidence>
<dbReference type="EC" id="2.7.13.3" evidence="2"/>
<accession>A0A0L0DXC9</accession>
<evidence type="ECO:0000256" key="3">
    <source>
        <dbReference type="ARBA" id="ARBA00022679"/>
    </source>
</evidence>
<gene>
    <name evidence="7" type="ORF">AMSG_11698</name>
</gene>
<keyword evidence="8" id="KW-1185">Reference proteome</keyword>
<evidence type="ECO:0000259" key="6">
    <source>
        <dbReference type="PROSITE" id="PS50109"/>
    </source>
</evidence>
<evidence type="ECO:0000256" key="5">
    <source>
        <dbReference type="SAM" id="MobiDB-lite"/>
    </source>
</evidence>
<dbReference type="RefSeq" id="XP_013761237.1">
    <property type="nucleotide sequence ID" value="XM_013905783.1"/>
</dbReference>
<dbReference type="PANTHER" id="PTHR43047">
    <property type="entry name" value="TWO-COMPONENT HISTIDINE PROTEIN KINASE"/>
    <property type="match status" value="1"/>
</dbReference>
<dbReference type="Gene3D" id="3.30.565.10">
    <property type="entry name" value="Histidine kinase-like ATPase, C-terminal domain"/>
    <property type="match status" value="1"/>
</dbReference>
<dbReference type="GO" id="GO:0004673">
    <property type="term" value="F:protein histidine kinase activity"/>
    <property type="evidence" value="ECO:0007669"/>
    <property type="project" value="UniProtKB-EC"/>
</dbReference>
<name>A0A0L0DXC9_THETB</name>
<keyword evidence="4" id="KW-0418">Kinase</keyword>
<dbReference type="EMBL" id="GL349440">
    <property type="protein sequence ID" value="KNC56188.1"/>
    <property type="molecule type" value="Genomic_DNA"/>
</dbReference>
<dbReference type="SUPFAM" id="SSF55874">
    <property type="entry name" value="ATPase domain of HSP90 chaperone/DNA topoisomerase II/histidine kinase"/>
    <property type="match status" value="1"/>
</dbReference>
<organism evidence="7 8">
    <name type="scientific">Thecamonas trahens ATCC 50062</name>
    <dbReference type="NCBI Taxonomy" id="461836"/>
    <lineage>
        <taxon>Eukaryota</taxon>
        <taxon>Apusozoa</taxon>
        <taxon>Apusomonadida</taxon>
        <taxon>Apusomonadidae</taxon>
        <taxon>Thecamonas</taxon>
    </lineage>
</organism>
<evidence type="ECO:0000313" key="7">
    <source>
        <dbReference type="EMBL" id="KNC56188.1"/>
    </source>
</evidence>
<dbReference type="SMART" id="SM00387">
    <property type="entry name" value="HATPase_c"/>
    <property type="match status" value="1"/>
</dbReference>
<dbReference type="OrthoDB" id="10266508at2759"/>
<dbReference type="STRING" id="461836.A0A0L0DXC9"/>
<evidence type="ECO:0000313" key="8">
    <source>
        <dbReference type="Proteomes" id="UP000054408"/>
    </source>
</evidence>
<dbReference type="InterPro" id="IPR004358">
    <property type="entry name" value="Sig_transdc_His_kin-like_C"/>
</dbReference>
<dbReference type="GeneID" id="25569613"/>
<protein>
    <recommendedName>
        <fullName evidence="2">histidine kinase</fullName>
        <ecNumber evidence="2">2.7.13.3</ecNumber>
    </recommendedName>
</protein>
<evidence type="ECO:0000256" key="4">
    <source>
        <dbReference type="ARBA" id="ARBA00022777"/>
    </source>
</evidence>
<reference evidence="7 8" key="1">
    <citation type="submission" date="2010-05" db="EMBL/GenBank/DDBJ databases">
        <title>The Genome Sequence of Thecamonas trahens ATCC 50062.</title>
        <authorList>
            <consortium name="The Broad Institute Genome Sequencing Platform"/>
            <person name="Russ C."/>
            <person name="Cuomo C."/>
            <person name="Shea T."/>
            <person name="Young S.K."/>
            <person name="Zeng Q."/>
            <person name="Koehrsen M."/>
            <person name="Haas B."/>
            <person name="Borodovsky M."/>
            <person name="Guigo R."/>
            <person name="Alvarado L."/>
            <person name="Berlin A."/>
            <person name="Bochicchio J."/>
            <person name="Borenstein D."/>
            <person name="Chapman S."/>
            <person name="Chen Z."/>
            <person name="Freedman E."/>
            <person name="Gellesch M."/>
            <person name="Goldberg J."/>
            <person name="Griggs A."/>
            <person name="Gujja S."/>
            <person name="Heilman E."/>
            <person name="Heiman D."/>
            <person name="Hepburn T."/>
            <person name="Howarth C."/>
            <person name="Jen D."/>
            <person name="Larson L."/>
            <person name="Mehta T."/>
            <person name="Park D."/>
            <person name="Pearson M."/>
            <person name="Roberts A."/>
            <person name="Saif S."/>
            <person name="Shenoy N."/>
            <person name="Sisk P."/>
            <person name="Stolte C."/>
            <person name="Sykes S."/>
            <person name="Thomson T."/>
            <person name="Walk T."/>
            <person name="White J."/>
            <person name="Yandava C."/>
            <person name="Burger G."/>
            <person name="Gray M.W."/>
            <person name="Holland P.W.H."/>
            <person name="King N."/>
            <person name="Lang F.B.F."/>
            <person name="Roger A.J."/>
            <person name="Ruiz-Trillo I."/>
            <person name="Lander E."/>
            <person name="Nusbaum C."/>
        </authorList>
    </citation>
    <scope>NUCLEOTIDE SEQUENCE [LARGE SCALE GENOMIC DNA]</scope>
    <source>
        <strain evidence="7 8">ATCC 50062</strain>
    </source>
</reference>
<feature type="domain" description="Histidine kinase" evidence="6">
    <location>
        <begin position="1"/>
        <end position="183"/>
    </location>
</feature>
<dbReference type="PRINTS" id="PR00344">
    <property type="entry name" value="BCTRLSENSOR"/>
</dbReference>